<evidence type="ECO:0000256" key="4">
    <source>
        <dbReference type="ARBA" id="ARBA00022840"/>
    </source>
</evidence>
<name>A0A9J2PNQ2_ASCLU</name>
<dbReference type="GO" id="GO:0005524">
    <property type="term" value="F:ATP binding"/>
    <property type="evidence" value="ECO:0007669"/>
    <property type="project" value="UniProtKB-KW"/>
</dbReference>
<evidence type="ECO:0000256" key="8">
    <source>
        <dbReference type="SAM" id="Phobius"/>
    </source>
</evidence>
<feature type="domain" description="ABC transporter" evidence="9">
    <location>
        <begin position="1329"/>
        <end position="1578"/>
    </location>
</feature>
<keyword evidence="2 8" id="KW-0812">Transmembrane</keyword>
<evidence type="ECO:0000256" key="6">
    <source>
        <dbReference type="ARBA" id="ARBA00023136"/>
    </source>
</evidence>
<dbReference type="Proteomes" id="UP000036681">
    <property type="component" value="Unplaced"/>
</dbReference>
<feature type="transmembrane region" description="Helical" evidence="8">
    <location>
        <begin position="1076"/>
        <end position="1102"/>
    </location>
</feature>
<feature type="transmembrane region" description="Helical" evidence="8">
    <location>
        <begin position="134"/>
        <end position="159"/>
    </location>
</feature>
<accession>A0A9J2PNQ2</accession>
<feature type="transmembrane region" description="Helical" evidence="8">
    <location>
        <begin position="1034"/>
        <end position="1055"/>
    </location>
</feature>
<dbReference type="CDD" id="cd03263">
    <property type="entry name" value="ABC_subfamily_A"/>
    <property type="match status" value="2"/>
</dbReference>
<dbReference type="InterPro" id="IPR013525">
    <property type="entry name" value="ABC2_TM"/>
</dbReference>
<dbReference type="GO" id="GO:0016020">
    <property type="term" value="C:membrane"/>
    <property type="evidence" value="ECO:0007669"/>
    <property type="project" value="UniProtKB-SubCell"/>
</dbReference>
<sequence>MTHSLSSQCGNPLLGGIVFDAKFANNVLTCDDIAYKIRLSNTKRRYQSAFGVGFQPWDTTSNFALQLVTGPVNLNEVDGGDPGYWQEGFLTLQRAIDVAIMDYITQDPVLSGSQSNVKLQRFPYPEYRTKIIELAIYILPVVLIFSYMTSVIYITRTIVMEKENRLKEYMKAMGLSQWVHWIAFFITNYVKLLFSAIVMSVLLHFVTTNSDPTISFVVIICYAFDATYFAFAISTLAHSGTTGILLAAVGWLLLFFWFMLFHSFDLFTPFSREIRMLNSLNPNIALSFGLGLVSRFETQDSGMHWNMLFEEVSPDEPIAVGHTLIMLVVDGVLLVIITWYIEAVNPGGGVAQKPYFFLLPSYWLPERCNSKTFELNQQLGQSVPESKSPTSRSRYRTNDSVAIQTHRHSSTSEESSSKFEPEAGDQTAAINIVHLSKTYGRRIFKKGDKAKKALKNLNLKVYHGQVTALLGHNGAGKSTTFSILTGTMSPSSGTVYIENYDVRKALPKIRQYLGLCPQYNVLFNTLTVLEHLEFFCKLKGRVWSQMEAYALIRKLKIEDKANVYACKLSGGQKRKLSLAIALIGGSEVVMLDEPTSGMDPGARHDTWSLIQSEKVVMLDEPTSGMDPGARHDTWSLIQSEKGKRTILLTTHYMEEADLLGDRIAILSHGELQCCGSSMFLKNIYGAGYHLSVVYEEKHKKLVSSNGYVGLYSDTLSLLRRHCPEVTMQSSIAFEATFILSWRYRQRFPQLFRDLEQNSEKLGIASFGVSITTMEEVFLKVGQLAEEKRALSNDSGAYINSIEDGKDNVKCDENLIAQLKADRRLDGCAYYWQHVRAMFAKRGIFSFRKWTQFIPQLFVPIGYMALLVWSALVMPSAKEQPLLEIAMQPYSTNRQITNVYVENTTFNRLSEVFLPELVNETIRAQNPGIPFDMTIDKNITVQILLDTTRESNRAFGIHNPVGFRQDFDIVFYSLVAMFNNYGLATPALALSIADSAIMRINTNRNISIRVSNHPLPPTVADSLKNKLINAGPSLIIGYAIVITMSMVVSGYAYFLIYERKTHSKHMQMMSGLRPWMYWITAFIWDATCFLLPTLLFIAIFYAFDIKEYTNRNVVPLQLILVMLLYGWSQIPFVYSFSFAFTSPPKGYTLIVMYSIITGMIGLITVPIIEQAAGENNAYIASVVFSFVFPAYNIGGCFIKVYGNEFGREACALIDCSSPLFKEMLSQCCGSSEERIYSSNVISDSTKRGILIELLFFIAQGFLFWFTTITIEYRLLNKFTTQLLRKKPSTNSSLDNMAFDSESKQSVNSEDSDVVSEMDIVKSINPISTAVVVRDLQKWYGQLCAVDGVTFHVETESCFGLLGVNGAGKTSTFHMLTGESRISHGDAFINGYSVKDNWRKAMANVGYCPQFDAIIEEMSGEETLTMFARIRGLCEEDISSAVNAIIRAVGIDAYAKRAVKTYRQITKKCIIIHTLSETELLSGGNKRRLSLGIALVALPDVLLLDEPTTGVDPKARRFIWEILSKVREQGTALILTSHTMEECEALCTRMAIMVSGRFRCLGSAQHLKSKFGAGYTLILRLKSMENADQVKKEIAVAFPGSMLKEEHAIQLTYELVKRDGVKWSSLFQRMEGIAARFDIADYSLSQTTLEQVTA</sequence>
<dbReference type="InterPro" id="IPR003593">
    <property type="entry name" value="AAA+_ATPase"/>
</dbReference>
<feature type="region of interest" description="Disordered" evidence="7">
    <location>
        <begin position="379"/>
        <end position="423"/>
    </location>
</feature>
<dbReference type="InterPro" id="IPR026082">
    <property type="entry name" value="ABCA"/>
</dbReference>
<dbReference type="InterPro" id="IPR056264">
    <property type="entry name" value="R2_ABCA1-4-like"/>
</dbReference>
<dbReference type="GO" id="GO:0005319">
    <property type="term" value="F:lipid transporter activity"/>
    <property type="evidence" value="ECO:0007669"/>
    <property type="project" value="TreeGrafter"/>
</dbReference>
<feature type="transmembrane region" description="Helical" evidence="8">
    <location>
        <begin position="1176"/>
        <end position="1197"/>
    </location>
</feature>
<dbReference type="Pfam" id="PF23321">
    <property type="entry name" value="R1_ABCA1"/>
    <property type="match status" value="1"/>
</dbReference>
<dbReference type="FunFam" id="3.40.50.300:FF:001598">
    <property type="entry name" value="ABC transporter ced-7"/>
    <property type="match status" value="1"/>
</dbReference>
<proteinExistence type="predicted"/>
<dbReference type="GO" id="GO:0140359">
    <property type="term" value="F:ABC-type transporter activity"/>
    <property type="evidence" value="ECO:0007669"/>
    <property type="project" value="InterPro"/>
</dbReference>
<dbReference type="PANTHER" id="PTHR19229:SF250">
    <property type="entry name" value="ABC TRANSPORTER DOMAIN-CONTAINING PROTEIN-RELATED"/>
    <property type="match status" value="1"/>
</dbReference>
<evidence type="ECO:0000256" key="7">
    <source>
        <dbReference type="SAM" id="MobiDB-lite"/>
    </source>
</evidence>
<feature type="transmembrane region" description="Helical" evidence="8">
    <location>
        <begin position="1252"/>
        <end position="1274"/>
    </location>
</feature>
<feature type="compositionally biased region" description="Polar residues" evidence="7">
    <location>
        <begin position="379"/>
        <end position="403"/>
    </location>
</feature>
<evidence type="ECO:0000256" key="2">
    <source>
        <dbReference type="ARBA" id="ARBA00022692"/>
    </source>
</evidence>
<feature type="transmembrane region" description="Helical" evidence="8">
    <location>
        <begin position="1114"/>
        <end position="1133"/>
    </location>
</feature>
<evidence type="ECO:0000256" key="3">
    <source>
        <dbReference type="ARBA" id="ARBA00022741"/>
    </source>
</evidence>
<feature type="transmembrane region" description="Helical" evidence="8">
    <location>
        <begin position="212"/>
        <end position="231"/>
    </location>
</feature>
<dbReference type="PROSITE" id="PS50893">
    <property type="entry name" value="ABC_TRANSPORTER_2"/>
    <property type="match status" value="2"/>
</dbReference>
<dbReference type="InterPro" id="IPR017871">
    <property type="entry name" value="ABC_transporter-like_CS"/>
</dbReference>
<dbReference type="InterPro" id="IPR003439">
    <property type="entry name" value="ABC_transporter-like_ATP-bd"/>
</dbReference>
<dbReference type="PANTHER" id="PTHR19229">
    <property type="entry name" value="ATP-BINDING CASSETTE TRANSPORTER SUBFAMILY A ABCA"/>
    <property type="match status" value="1"/>
</dbReference>
<feature type="transmembrane region" description="Helical" evidence="8">
    <location>
        <begin position="1145"/>
        <end position="1164"/>
    </location>
</feature>
<reference evidence="11" key="1">
    <citation type="submission" date="2023-03" db="UniProtKB">
        <authorList>
            <consortium name="WormBaseParasite"/>
        </authorList>
    </citation>
    <scope>IDENTIFICATION</scope>
</reference>
<keyword evidence="10" id="KW-1185">Reference proteome</keyword>
<evidence type="ECO:0000313" key="11">
    <source>
        <dbReference type="WBParaSite" id="ALUE_0001164501-mRNA-1"/>
    </source>
</evidence>
<keyword evidence="6 8" id="KW-0472">Membrane</keyword>
<keyword evidence="5 8" id="KW-1133">Transmembrane helix</keyword>
<feature type="transmembrane region" description="Helical" evidence="8">
    <location>
        <begin position="856"/>
        <end position="876"/>
    </location>
</feature>
<keyword evidence="4" id="KW-0067">ATP-binding</keyword>
<dbReference type="PROSITE" id="PS00211">
    <property type="entry name" value="ABC_TRANSPORTER_1"/>
    <property type="match status" value="2"/>
</dbReference>
<dbReference type="Gene3D" id="3.40.50.300">
    <property type="entry name" value="P-loop containing nucleotide triphosphate hydrolases"/>
    <property type="match status" value="3"/>
</dbReference>
<protein>
    <submittedName>
        <fullName evidence="11">ABC transporter domain-containing protein</fullName>
    </submittedName>
</protein>
<evidence type="ECO:0000259" key="9">
    <source>
        <dbReference type="PROSITE" id="PS50893"/>
    </source>
</evidence>
<feature type="domain" description="ABC transporter" evidence="9">
    <location>
        <begin position="430"/>
        <end position="693"/>
    </location>
</feature>
<feature type="transmembrane region" description="Helical" evidence="8">
    <location>
        <begin position="179"/>
        <end position="206"/>
    </location>
</feature>
<evidence type="ECO:0000313" key="10">
    <source>
        <dbReference type="Proteomes" id="UP000036681"/>
    </source>
</evidence>
<dbReference type="SUPFAM" id="SSF52540">
    <property type="entry name" value="P-loop containing nucleoside triphosphate hydrolases"/>
    <property type="match status" value="3"/>
</dbReference>
<dbReference type="InterPro" id="IPR027417">
    <property type="entry name" value="P-loop_NTPase"/>
</dbReference>
<dbReference type="Pfam" id="PF12698">
    <property type="entry name" value="ABC2_membrane_3"/>
    <property type="match status" value="2"/>
</dbReference>
<dbReference type="WBParaSite" id="ALUE_0001164501-mRNA-1">
    <property type="protein sequence ID" value="ALUE_0001164501-mRNA-1"/>
    <property type="gene ID" value="ALUE_0001164501"/>
</dbReference>
<evidence type="ECO:0000256" key="5">
    <source>
        <dbReference type="ARBA" id="ARBA00022989"/>
    </source>
</evidence>
<keyword evidence="3" id="KW-0547">Nucleotide-binding</keyword>
<comment type="subcellular location">
    <subcellularLocation>
        <location evidence="1">Membrane</location>
        <topology evidence="1">Multi-pass membrane protein</topology>
    </subcellularLocation>
</comment>
<dbReference type="GO" id="GO:0016887">
    <property type="term" value="F:ATP hydrolysis activity"/>
    <property type="evidence" value="ECO:0007669"/>
    <property type="project" value="InterPro"/>
</dbReference>
<feature type="transmembrane region" description="Helical" evidence="8">
    <location>
        <begin position="243"/>
        <end position="260"/>
    </location>
</feature>
<evidence type="ECO:0000256" key="1">
    <source>
        <dbReference type="ARBA" id="ARBA00004141"/>
    </source>
</evidence>
<dbReference type="Pfam" id="PF00005">
    <property type="entry name" value="ABC_tran"/>
    <property type="match status" value="2"/>
</dbReference>
<organism evidence="10 11">
    <name type="scientific">Ascaris lumbricoides</name>
    <name type="common">Giant roundworm</name>
    <dbReference type="NCBI Taxonomy" id="6252"/>
    <lineage>
        <taxon>Eukaryota</taxon>
        <taxon>Metazoa</taxon>
        <taxon>Ecdysozoa</taxon>
        <taxon>Nematoda</taxon>
        <taxon>Chromadorea</taxon>
        <taxon>Rhabditida</taxon>
        <taxon>Spirurina</taxon>
        <taxon>Ascaridomorpha</taxon>
        <taxon>Ascaridoidea</taxon>
        <taxon>Ascarididae</taxon>
        <taxon>Ascaris</taxon>
    </lineage>
</organism>
<feature type="transmembrane region" description="Helical" evidence="8">
    <location>
        <begin position="968"/>
        <end position="992"/>
    </location>
</feature>
<dbReference type="SMART" id="SM00382">
    <property type="entry name" value="AAA"/>
    <property type="match status" value="2"/>
</dbReference>